<dbReference type="EMBL" id="NXMA01000005">
    <property type="protein sequence ID" value="TKX32437.1"/>
    <property type="molecule type" value="Genomic_DNA"/>
</dbReference>
<evidence type="ECO:0000313" key="2">
    <source>
        <dbReference type="Proteomes" id="UP000310353"/>
    </source>
</evidence>
<proteinExistence type="predicted"/>
<gene>
    <name evidence="1" type="ORF">CQA76_03700</name>
</gene>
<organism evidence="1 2">
    <name type="scientific">Campylobacter aviculae</name>
    <dbReference type="NCBI Taxonomy" id="2510190"/>
    <lineage>
        <taxon>Bacteria</taxon>
        <taxon>Pseudomonadati</taxon>
        <taxon>Campylobacterota</taxon>
        <taxon>Epsilonproteobacteria</taxon>
        <taxon>Campylobacterales</taxon>
        <taxon>Campylobacteraceae</taxon>
        <taxon>Campylobacter</taxon>
    </lineage>
</organism>
<accession>A0A4U7BVD7</accession>
<reference evidence="1 2" key="1">
    <citation type="submission" date="2018-05" db="EMBL/GenBank/DDBJ databases">
        <title>Novel Campyloabacter and Helicobacter Species and Strains.</title>
        <authorList>
            <person name="Mannion A.J."/>
            <person name="Shen Z."/>
            <person name="Fox J.G."/>
        </authorList>
    </citation>
    <scope>NUCLEOTIDE SEQUENCE [LARGE SCALE GENOMIC DNA]</scope>
    <source>
        <strain evidence="2">MIT17-670</strain>
    </source>
</reference>
<evidence type="ECO:0000313" key="1">
    <source>
        <dbReference type="EMBL" id="TKX32437.1"/>
    </source>
</evidence>
<name>A0A4U7BVD7_9BACT</name>
<sequence>MYQNFAIFLKKPQELKLSKKDFVGIIGMPYQTLMNWKSKDETPAWVEPFLYYYEKGLALDELLKILEKYKKD</sequence>
<protein>
    <submittedName>
        <fullName evidence="1">Uncharacterized protein</fullName>
    </submittedName>
</protein>
<dbReference type="OrthoDB" id="5325244at2"/>
<keyword evidence="2" id="KW-1185">Reference proteome</keyword>
<dbReference type="AlphaFoldDB" id="A0A4U7BVD7"/>
<dbReference type="Proteomes" id="UP000310353">
    <property type="component" value="Unassembled WGS sequence"/>
</dbReference>
<comment type="caution">
    <text evidence="1">The sequence shown here is derived from an EMBL/GenBank/DDBJ whole genome shotgun (WGS) entry which is preliminary data.</text>
</comment>